<keyword evidence="2" id="KW-1185">Reference proteome</keyword>
<evidence type="ECO:0000313" key="1">
    <source>
        <dbReference type="EMBL" id="CUG35503.1"/>
    </source>
</evidence>
<accession>A0A0S4J3D5</accession>
<proteinExistence type="predicted"/>
<organism evidence="1 2">
    <name type="scientific">Bodo saltans</name>
    <name type="common">Flagellated protozoan</name>
    <dbReference type="NCBI Taxonomy" id="75058"/>
    <lineage>
        <taxon>Eukaryota</taxon>
        <taxon>Discoba</taxon>
        <taxon>Euglenozoa</taxon>
        <taxon>Kinetoplastea</taxon>
        <taxon>Metakinetoplastina</taxon>
        <taxon>Eubodonida</taxon>
        <taxon>Bodonidae</taxon>
        <taxon>Bodo</taxon>
    </lineage>
</organism>
<gene>
    <name evidence="1" type="ORF">BSAL_78150</name>
</gene>
<dbReference type="EMBL" id="CYKH01000766">
    <property type="protein sequence ID" value="CUG35503.1"/>
    <property type="molecule type" value="Genomic_DNA"/>
</dbReference>
<protein>
    <submittedName>
        <fullName evidence="1">Uncharacterized protein</fullName>
    </submittedName>
</protein>
<dbReference type="AlphaFoldDB" id="A0A0S4J3D5"/>
<sequence length="85" mass="10012">MMRHNFLKKKKMRKGAGKPRHCFAVGYGEHMGLPWYFLASTDTRFWAASRRSGEEKKMEVEAMGLHQVSFRLELRCYDSPVFVRV</sequence>
<dbReference type="Proteomes" id="UP000051952">
    <property type="component" value="Unassembled WGS sequence"/>
</dbReference>
<reference evidence="2" key="1">
    <citation type="submission" date="2015-09" db="EMBL/GenBank/DDBJ databases">
        <authorList>
            <consortium name="Pathogen Informatics"/>
        </authorList>
    </citation>
    <scope>NUCLEOTIDE SEQUENCE [LARGE SCALE GENOMIC DNA]</scope>
    <source>
        <strain evidence="2">Lake Konstanz</strain>
    </source>
</reference>
<name>A0A0S4J3D5_BODSA</name>
<dbReference type="VEuPathDB" id="TriTrypDB:BSAL_78150"/>
<evidence type="ECO:0000313" key="2">
    <source>
        <dbReference type="Proteomes" id="UP000051952"/>
    </source>
</evidence>